<accession>A0A7G9S3D5</accession>
<evidence type="ECO:0000313" key="1">
    <source>
        <dbReference type="EMBL" id="QNN62360.1"/>
    </source>
</evidence>
<dbReference type="EMBL" id="CP060716">
    <property type="protein sequence ID" value="QNN62360.1"/>
    <property type="molecule type" value="Genomic_DNA"/>
</dbReference>
<dbReference type="AlphaFoldDB" id="A0A7G9S3D5"/>
<gene>
    <name evidence="1" type="ORF">H9L06_08825</name>
</gene>
<protein>
    <submittedName>
        <fullName evidence="1">Uncharacterized protein</fullName>
    </submittedName>
</protein>
<proteinExistence type="predicted"/>
<dbReference type="Proteomes" id="UP000515934">
    <property type="component" value="Chromosome"/>
</dbReference>
<keyword evidence="2" id="KW-1185">Reference proteome</keyword>
<sequence>MGDEEKPPQNWVMTSADFAKRVAKNRERHQAGASTRDTFVGDDIRKFRTGRITWQQGFVDFDLIKPSEVERSLFHLEKSLPVLVWNAAALGG</sequence>
<organism evidence="1 2">
    <name type="scientific">Leucobacter denitrificans</name>
    <dbReference type="NCBI Taxonomy" id="683042"/>
    <lineage>
        <taxon>Bacteria</taxon>
        <taxon>Bacillati</taxon>
        <taxon>Actinomycetota</taxon>
        <taxon>Actinomycetes</taxon>
        <taxon>Micrococcales</taxon>
        <taxon>Microbacteriaceae</taxon>
        <taxon>Leucobacter</taxon>
    </lineage>
</organism>
<evidence type="ECO:0000313" key="2">
    <source>
        <dbReference type="Proteomes" id="UP000515934"/>
    </source>
</evidence>
<dbReference type="KEGG" id="ldn:H9L06_08825"/>
<name>A0A7G9S3D5_9MICO</name>
<reference evidence="1 2" key="1">
    <citation type="submission" date="2020-08" db="EMBL/GenBank/DDBJ databases">
        <title>Genome sequence of Leucobacter denitrificans KACC 14055T.</title>
        <authorList>
            <person name="Hyun D.-W."/>
            <person name="Bae J.-W."/>
        </authorList>
    </citation>
    <scope>NUCLEOTIDE SEQUENCE [LARGE SCALE GENOMIC DNA]</scope>
    <source>
        <strain evidence="1 2">KACC 14055</strain>
    </source>
</reference>
<dbReference type="RefSeq" id="WP_187554830.1">
    <property type="nucleotide sequence ID" value="NZ_CP060716.1"/>
</dbReference>